<evidence type="ECO:0000313" key="3">
    <source>
        <dbReference type="Proteomes" id="UP000594800"/>
    </source>
</evidence>
<keyword evidence="1" id="KW-0812">Transmembrane</keyword>
<dbReference type="RefSeq" id="WP_196103888.1">
    <property type="nucleotide sequence ID" value="NZ_CP064942.1"/>
</dbReference>
<dbReference type="KEGG" id="poz:I0K15_02550"/>
<keyword evidence="1" id="KW-1133">Transmembrane helix</keyword>
<reference evidence="2 3" key="1">
    <citation type="submission" date="2020-11" db="EMBL/GenBank/DDBJ databases">
        <title>Description of Pontivivens ytuae sp. nov. isolated from deep sea sediment of Mariana Trench.</title>
        <authorList>
            <person name="Wang Z."/>
            <person name="Sun Q.-L."/>
            <person name="Xu X.-D."/>
            <person name="Tang Y.-Z."/>
            <person name="Zhang J."/>
        </authorList>
    </citation>
    <scope>NUCLEOTIDE SEQUENCE [LARGE SCALE GENOMIC DNA]</scope>
    <source>
        <strain evidence="2 3">MT2928</strain>
    </source>
</reference>
<name>A0A7S9QDA6_9RHOB</name>
<gene>
    <name evidence="2" type="ORF">I0K15_02550</name>
</gene>
<dbReference type="AlphaFoldDB" id="A0A7S9QDA6"/>
<protein>
    <submittedName>
        <fullName evidence="2">Uncharacterized protein</fullName>
    </submittedName>
</protein>
<evidence type="ECO:0000313" key="2">
    <source>
        <dbReference type="EMBL" id="QPH54680.1"/>
    </source>
</evidence>
<feature type="transmembrane region" description="Helical" evidence="1">
    <location>
        <begin position="6"/>
        <end position="24"/>
    </location>
</feature>
<dbReference type="Proteomes" id="UP000594800">
    <property type="component" value="Chromosome"/>
</dbReference>
<proteinExistence type="predicted"/>
<keyword evidence="1" id="KW-0472">Membrane</keyword>
<sequence>MTWLIILGTITTILGLGGLGYCIREAARVKREGLTPEEAQPRLRALIAINLASVCVAAMGLGMVVVGVML</sequence>
<organism evidence="2 3">
    <name type="scientific">Pontivivens ytuae</name>
    <dbReference type="NCBI Taxonomy" id="2789856"/>
    <lineage>
        <taxon>Bacteria</taxon>
        <taxon>Pseudomonadati</taxon>
        <taxon>Pseudomonadota</taxon>
        <taxon>Alphaproteobacteria</taxon>
        <taxon>Rhodobacterales</taxon>
        <taxon>Paracoccaceae</taxon>
        <taxon>Pontivivens</taxon>
    </lineage>
</organism>
<evidence type="ECO:0000256" key="1">
    <source>
        <dbReference type="SAM" id="Phobius"/>
    </source>
</evidence>
<keyword evidence="3" id="KW-1185">Reference proteome</keyword>
<dbReference type="EMBL" id="CP064942">
    <property type="protein sequence ID" value="QPH54680.1"/>
    <property type="molecule type" value="Genomic_DNA"/>
</dbReference>
<feature type="transmembrane region" description="Helical" evidence="1">
    <location>
        <begin position="45"/>
        <end position="69"/>
    </location>
</feature>
<accession>A0A7S9QDA6</accession>